<feature type="domain" description="EF-hand" evidence="3">
    <location>
        <begin position="79"/>
        <end position="114"/>
    </location>
</feature>
<dbReference type="Gene3D" id="1.10.238.10">
    <property type="entry name" value="EF-hand"/>
    <property type="match status" value="2"/>
</dbReference>
<evidence type="ECO:0000313" key="4">
    <source>
        <dbReference type="EMBL" id="KAJ3430650.1"/>
    </source>
</evidence>
<dbReference type="AlphaFoldDB" id="A0AAV7YQD1"/>
<dbReference type="SMART" id="SM00054">
    <property type="entry name" value="EFh"/>
    <property type="match status" value="4"/>
</dbReference>
<dbReference type="GO" id="GO:0005509">
    <property type="term" value="F:calcium ion binding"/>
    <property type="evidence" value="ECO:0007669"/>
    <property type="project" value="InterPro"/>
</dbReference>
<dbReference type="Proteomes" id="UP001146793">
    <property type="component" value="Unassembled WGS sequence"/>
</dbReference>
<dbReference type="PANTHER" id="PTHR23048">
    <property type="entry name" value="MYOSIN LIGHT CHAIN 1, 3"/>
    <property type="match status" value="1"/>
</dbReference>
<dbReference type="InterPro" id="IPR002048">
    <property type="entry name" value="EF_hand_dom"/>
</dbReference>
<dbReference type="InterPro" id="IPR011992">
    <property type="entry name" value="EF-hand-dom_pair"/>
</dbReference>
<evidence type="ECO:0000259" key="3">
    <source>
        <dbReference type="PROSITE" id="PS50222"/>
    </source>
</evidence>
<proteinExistence type="predicted"/>
<dbReference type="CDD" id="cd00051">
    <property type="entry name" value="EFh"/>
    <property type="match status" value="1"/>
</dbReference>
<feature type="domain" description="EF-hand" evidence="3">
    <location>
        <begin position="115"/>
        <end position="147"/>
    </location>
</feature>
<comment type="caution">
    <text evidence="4">The sequence shown here is derived from an EMBL/GenBank/DDBJ whole genome shotgun (WGS) entry which is preliminary data.</text>
</comment>
<dbReference type="InterPro" id="IPR018247">
    <property type="entry name" value="EF_Hand_1_Ca_BS"/>
</dbReference>
<keyword evidence="1" id="KW-0677">Repeat</keyword>
<dbReference type="EMBL" id="JANTQA010000051">
    <property type="protein sequence ID" value="KAJ3430650.1"/>
    <property type="molecule type" value="Genomic_DNA"/>
</dbReference>
<dbReference type="PROSITE" id="PS50222">
    <property type="entry name" value="EF_HAND_2"/>
    <property type="match status" value="3"/>
</dbReference>
<dbReference type="PROSITE" id="PS00018">
    <property type="entry name" value="EF_HAND_1"/>
    <property type="match status" value="3"/>
</dbReference>
<evidence type="ECO:0000256" key="1">
    <source>
        <dbReference type="ARBA" id="ARBA00022737"/>
    </source>
</evidence>
<feature type="domain" description="EF-hand" evidence="3">
    <location>
        <begin position="8"/>
        <end position="43"/>
    </location>
</feature>
<dbReference type="GO" id="GO:0016460">
    <property type="term" value="C:myosin II complex"/>
    <property type="evidence" value="ECO:0007669"/>
    <property type="project" value="TreeGrafter"/>
</dbReference>
<dbReference type="PANTHER" id="PTHR23048:SF0">
    <property type="entry name" value="CALMODULIN LIKE 3"/>
    <property type="match status" value="1"/>
</dbReference>
<protein>
    <submittedName>
        <fullName evidence="4">Calmodulin</fullName>
    </submittedName>
</protein>
<organism evidence="4 5">
    <name type="scientific">Anaeramoeba flamelloides</name>
    <dbReference type="NCBI Taxonomy" id="1746091"/>
    <lineage>
        <taxon>Eukaryota</taxon>
        <taxon>Metamonada</taxon>
        <taxon>Anaeramoebidae</taxon>
        <taxon>Anaeramoeba</taxon>
    </lineage>
</organism>
<gene>
    <name evidence="4" type="ORF">M0812_23665</name>
</gene>
<evidence type="ECO:0000256" key="2">
    <source>
        <dbReference type="ARBA" id="ARBA00022837"/>
    </source>
</evidence>
<dbReference type="FunFam" id="1.10.238.10:FF:000001">
    <property type="entry name" value="Calmodulin 1"/>
    <property type="match status" value="1"/>
</dbReference>
<evidence type="ECO:0000313" key="5">
    <source>
        <dbReference type="Proteomes" id="UP001146793"/>
    </source>
</evidence>
<keyword evidence="2" id="KW-0106">Calcium</keyword>
<dbReference type="InterPro" id="IPR050230">
    <property type="entry name" value="CALM/Myosin/TropC-like"/>
</dbReference>
<accession>A0AAV7YQD1</accession>
<sequence>MTTELSKEKLEEYRSAFEMFDLNNNGLITSDELASMFHNFQQFPTKEELKSMIDNYDPNSQDGINFEGFCKLMQRSEKLDTNEMKEAFSVFDQNHDGVIDQQELHNLMKNIGEEFTENQIAILMNEIDFDKDGTISFEDFKKLFEKK</sequence>
<name>A0AAV7YQD1_9EUKA</name>
<dbReference type="SUPFAM" id="SSF47473">
    <property type="entry name" value="EF-hand"/>
    <property type="match status" value="1"/>
</dbReference>
<dbReference type="Pfam" id="PF13499">
    <property type="entry name" value="EF-hand_7"/>
    <property type="match status" value="2"/>
</dbReference>
<reference evidence="4" key="1">
    <citation type="submission" date="2022-08" db="EMBL/GenBank/DDBJ databases">
        <title>Novel sulphate-reducing endosymbionts in the free-living metamonad Anaeramoeba.</title>
        <authorList>
            <person name="Jerlstrom-Hultqvist J."/>
            <person name="Cepicka I."/>
            <person name="Gallot-Lavallee L."/>
            <person name="Salas-Leiva D."/>
            <person name="Curtis B.A."/>
            <person name="Zahonova K."/>
            <person name="Pipaliya S."/>
            <person name="Dacks J."/>
            <person name="Roger A.J."/>
        </authorList>
    </citation>
    <scope>NUCLEOTIDE SEQUENCE</scope>
    <source>
        <strain evidence="4">Busselton2</strain>
    </source>
</reference>